<dbReference type="InterPro" id="IPR017871">
    <property type="entry name" value="ABC_transporter-like_CS"/>
</dbReference>
<keyword evidence="3" id="KW-0067">ATP-binding</keyword>
<dbReference type="STRING" id="314278.NB231_03180"/>
<dbReference type="InterPro" id="IPR015854">
    <property type="entry name" value="ABC_transpr_LolD-like"/>
</dbReference>
<dbReference type="SMART" id="SM00382">
    <property type="entry name" value="AAA"/>
    <property type="match status" value="1"/>
</dbReference>
<dbReference type="PANTHER" id="PTHR24220:SF685">
    <property type="entry name" value="ABC TRANSPORTER RELATED"/>
    <property type="match status" value="1"/>
</dbReference>
<evidence type="ECO:0000256" key="4">
    <source>
        <dbReference type="ARBA" id="ARBA00038388"/>
    </source>
</evidence>
<dbReference type="OrthoDB" id="66958at2"/>
<dbReference type="InterPro" id="IPR003439">
    <property type="entry name" value="ABC_transporter-like_ATP-bd"/>
</dbReference>
<dbReference type="RefSeq" id="WP_004999680.1">
    <property type="nucleotide sequence ID" value="NZ_CH672427.1"/>
</dbReference>
<dbReference type="eggNOG" id="COG1136">
    <property type="taxonomic scope" value="Bacteria"/>
</dbReference>
<evidence type="ECO:0000313" key="7">
    <source>
        <dbReference type="Proteomes" id="UP000003374"/>
    </source>
</evidence>
<dbReference type="SUPFAM" id="SSF52540">
    <property type="entry name" value="P-loop containing nucleoside triphosphate hydrolases"/>
    <property type="match status" value="1"/>
</dbReference>
<evidence type="ECO:0000256" key="3">
    <source>
        <dbReference type="ARBA" id="ARBA00022840"/>
    </source>
</evidence>
<gene>
    <name evidence="6" type="ORF">NB231_03180</name>
</gene>
<evidence type="ECO:0000313" key="6">
    <source>
        <dbReference type="EMBL" id="EAR21699.1"/>
    </source>
</evidence>
<dbReference type="GO" id="GO:0022857">
    <property type="term" value="F:transmembrane transporter activity"/>
    <property type="evidence" value="ECO:0007669"/>
    <property type="project" value="TreeGrafter"/>
</dbReference>
<feature type="domain" description="ABC transporter" evidence="5">
    <location>
        <begin position="22"/>
        <end position="241"/>
    </location>
</feature>
<evidence type="ECO:0000256" key="2">
    <source>
        <dbReference type="ARBA" id="ARBA00022741"/>
    </source>
</evidence>
<dbReference type="FunFam" id="3.40.50.300:FF:000032">
    <property type="entry name" value="Export ABC transporter ATP-binding protein"/>
    <property type="match status" value="1"/>
</dbReference>
<organism evidence="6 7">
    <name type="scientific">Nitrococcus mobilis Nb-231</name>
    <dbReference type="NCBI Taxonomy" id="314278"/>
    <lineage>
        <taxon>Bacteria</taxon>
        <taxon>Pseudomonadati</taxon>
        <taxon>Pseudomonadota</taxon>
        <taxon>Gammaproteobacteria</taxon>
        <taxon>Chromatiales</taxon>
        <taxon>Ectothiorhodospiraceae</taxon>
        <taxon>Nitrococcus</taxon>
    </lineage>
</organism>
<evidence type="ECO:0000256" key="1">
    <source>
        <dbReference type="ARBA" id="ARBA00022448"/>
    </source>
</evidence>
<dbReference type="GO" id="GO:0005524">
    <property type="term" value="F:ATP binding"/>
    <property type="evidence" value="ECO:0007669"/>
    <property type="project" value="UniProtKB-KW"/>
</dbReference>
<protein>
    <submittedName>
        <fullName evidence="6">ABC transporter, ATPase subunit</fullName>
    </submittedName>
</protein>
<dbReference type="GO" id="GO:0016887">
    <property type="term" value="F:ATP hydrolysis activity"/>
    <property type="evidence" value="ECO:0007669"/>
    <property type="project" value="InterPro"/>
</dbReference>
<comment type="caution">
    <text evidence="6">The sequence shown here is derived from an EMBL/GenBank/DDBJ whole genome shotgun (WGS) entry which is preliminary data.</text>
</comment>
<dbReference type="InterPro" id="IPR027417">
    <property type="entry name" value="P-loop_NTPase"/>
</dbReference>
<dbReference type="AlphaFoldDB" id="A4BR77"/>
<name>A4BR77_9GAMM</name>
<accession>A4BR77</accession>
<dbReference type="Pfam" id="PF00005">
    <property type="entry name" value="ABC_tran"/>
    <property type="match status" value="1"/>
</dbReference>
<dbReference type="EMBL" id="AAOF01000006">
    <property type="protein sequence ID" value="EAR21699.1"/>
    <property type="molecule type" value="Genomic_DNA"/>
</dbReference>
<sequence length="241" mass="25970">MAAPLAEVGRAASRRPCGAPLIEFRDLGKRYEFPQGRVVLDGLSGTIGAGEFLIIVGRSGSGKSTLLNLLGGLDRPSSGCVSVDGHSLSALSDRELTLLRRRRIGFIFQAYNLISTLTVSENLLLPLELNGLTGAADTVRRWLDRVGLVGLEEAYPDQLSGGEQQRVAVARALVHEPDLILADEPTGNLDLDHATRVVALLDELCRSSGKTLVMATHSREVAGKADRMLTIHEGRLLEVRE</sequence>
<keyword evidence="1" id="KW-0813">Transport</keyword>
<dbReference type="PROSITE" id="PS00211">
    <property type="entry name" value="ABC_TRANSPORTER_1"/>
    <property type="match status" value="1"/>
</dbReference>
<dbReference type="GO" id="GO:0005886">
    <property type="term" value="C:plasma membrane"/>
    <property type="evidence" value="ECO:0007669"/>
    <property type="project" value="TreeGrafter"/>
</dbReference>
<dbReference type="HOGENOM" id="CLU_000604_1_22_6"/>
<dbReference type="PANTHER" id="PTHR24220">
    <property type="entry name" value="IMPORT ATP-BINDING PROTEIN"/>
    <property type="match status" value="1"/>
</dbReference>
<keyword evidence="7" id="KW-1185">Reference proteome</keyword>
<dbReference type="InterPro" id="IPR017911">
    <property type="entry name" value="MacB-like_ATP-bd"/>
</dbReference>
<dbReference type="Gene3D" id="3.40.50.300">
    <property type="entry name" value="P-loop containing nucleotide triphosphate hydrolases"/>
    <property type="match status" value="1"/>
</dbReference>
<dbReference type="GO" id="GO:1902495">
    <property type="term" value="C:transmembrane transporter complex"/>
    <property type="evidence" value="ECO:0007669"/>
    <property type="project" value="UniProtKB-ARBA"/>
</dbReference>
<proteinExistence type="inferred from homology"/>
<keyword evidence="2" id="KW-0547">Nucleotide-binding</keyword>
<comment type="similarity">
    <text evidence="4">Belongs to the ABC transporter superfamily. Macrolide exporter (TC 3.A.1.122) family.</text>
</comment>
<dbReference type="Proteomes" id="UP000003374">
    <property type="component" value="Unassembled WGS sequence"/>
</dbReference>
<reference evidence="6 7" key="1">
    <citation type="submission" date="2006-02" db="EMBL/GenBank/DDBJ databases">
        <authorList>
            <person name="Waterbury J."/>
            <person name="Ferriera S."/>
            <person name="Johnson J."/>
            <person name="Kravitz S."/>
            <person name="Halpern A."/>
            <person name="Remington K."/>
            <person name="Beeson K."/>
            <person name="Tran B."/>
            <person name="Rogers Y.-H."/>
            <person name="Friedman R."/>
            <person name="Venter J.C."/>
        </authorList>
    </citation>
    <scope>NUCLEOTIDE SEQUENCE [LARGE SCALE GENOMIC DNA]</scope>
    <source>
        <strain evidence="6 7">Nb-231</strain>
    </source>
</reference>
<dbReference type="PROSITE" id="PS50893">
    <property type="entry name" value="ABC_TRANSPORTER_2"/>
    <property type="match status" value="1"/>
</dbReference>
<evidence type="ECO:0000259" key="5">
    <source>
        <dbReference type="PROSITE" id="PS50893"/>
    </source>
</evidence>
<dbReference type="InterPro" id="IPR003593">
    <property type="entry name" value="AAA+_ATPase"/>
</dbReference>
<dbReference type="CDD" id="cd03255">
    <property type="entry name" value="ABC_MJ0796_LolCDE_FtsE"/>
    <property type="match status" value="1"/>
</dbReference>